<reference evidence="3 4" key="1">
    <citation type="submission" date="2014-11" db="EMBL/GenBank/DDBJ databases">
        <authorList>
            <person name="Wibberg Daniel"/>
        </authorList>
    </citation>
    <scope>NUCLEOTIDE SEQUENCE [LARGE SCALE GENOMIC DNA]</scope>
    <source>
        <strain evidence="3">Rhizoctonia solani AG1-IB 7/3/14</strain>
    </source>
</reference>
<proteinExistence type="predicted"/>
<keyword evidence="4" id="KW-1185">Reference proteome</keyword>
<dbReference type="OrthoDB" id="3245999at2759"/>
<dbReference type="AlphaFoldDB" id="A0A0B7FH96"/>
<dbReference type="GO" id="GO:0003700">
    <property type="term" value="F:DNA-binding transcription factor activity"/>
    <property type="evidence" value="ECO:0007669"/>
    <property type="project" value="InterPro"/>
</dbReference>
<dbReference type="EMBL" id="LN679126">
    <property type="protein sequence ID" value="CEL57005.1"/>
    <property type="molecule type" value="Genomic_DNA"/>
</dbReference>
<dbReference type="InterPro" id="IPR050987">
    <property type="entry name" value="AtrR-like"/>
</dbReference>
<sequence length="286" mass="32121">MGSEGCNMLAYYYTKVLPGINIKREIDDLLEIGHDSTDVHPSSTSYDATTSQTSVTRTRDSMTLLTEHSLGHINSPGPFASQLLQAIRLTDVVFAPSSSYENYEDDAWWKQSPVGPDCELHYYGPSSMETLVRDAETYLDQVIDESACFRSKFSCPPRAESRAYDDDELISITLQAEMPPDDLVPILIDRYFERVNSVLPILHRPLFESQFRSGLHAREEDFTRLLLVVCAIGARGCEDPRVLDEQWPSKLSAGVRWFRGAYRGGINAIYRPSLINAQLTVVSTIA</sequence>
<dbReference type="Pfam" id="PF04082">
    <property type="entry name" value="Fungal_trans"/>
    <property type="match status" value="1"/>
</dbReference>
<evidence type="ECO:0000259" key="2">
    <source>
        <dbReference type="Pfam" id="PF04082"/>
    </source>
</evidence>
<evidence type="ECO:0000256" key="1">
    <source>
        <dbReference type="ARBA" id="ARBA00023242"/>
    </source>
</evidence>
<dbReference type="STRING" id="1108050.A0A0B7FH96"/>
<dbReference type="GO" id="GO:0008270">
    <property type="term" value="F:zinc ion binding"/>
    <property type="evidence" value="ECO:0007669"/>
    <property type="project" value="InterPro"/>
</dbReference>
<evidence type="ECO:0000313" key="3">
    <source>
        <dbReference type="EMBL" id="CEL57005.1"/>
    </source>
</evidence>
<keyword evidence="1" id="KW-0539">Nucleus</keyword>
<dbReference type="PANTHER" id="PTHR46910:SF1">
    <property type="entry name" value="MISCELLANEOUS ZN(II)2CYS6 TRANSCRIPTION FACTOR (EUROFUNG)-RELATED"/>
    <property type="match status" value="1"/>
</dbReference>
<dbReference type="InterPro" id="IPR007219">
    <property type="entry name" value="XnlR_reg_dom"/>
</dbReference>
<protein>
    <recommendedName>
        <fullName evidence="2">Xylanolytic transcriptional activator regulatory domain-containing protein</fullName>
    </recommendedName>
</protein>
<dbReference type="CDD" id="cd12148">
    <property type="entry name" value="fungal_TF_MHR"/>
    <property type="match status" value="1"/>
</dbReference>
<accession>A0A0B7FH96</accession>
<dbReference type="PANTHER" id="PTHR46910">
    <property type="entry name" value="TRANSCRIPTION FACTOR PDR1"/>
    <property type="match status" value="1"/>
</dbReference>
<dbReference type="GO" id="GO:0006351">
    <property type="term" value="P:DNA-templated transcription"/>
    <property type="evidence" value="ECO:0007669"/>
    <property type="project" value="InterPro"/>
</dbReference>
<dbReference type="Proteomes" id="UP000059188">
    <property type="component" value="Unassembled WGS sequence"/>
</dbReference>
<gene>
    <name evidence="3" type="ORF">RSOLAG1IB_08258</name>
</gene>
<organism evidence="3 4">
    <name type="scientific">Thanatephorus cucumeris (strain AG1-IB / isolate 7/3/14)</name>
    <name type="common">Lettuce bottom rot fungus</name>
    <name type="synonym">Rhizoctonia solani</name>
    <dbReference type="NCBI Taxonomy" id="1108050"/>
    <lineage>
        <taxon>Eukaryota</taxon>
        <taxon>Fungi</taxon>
        <taxon>Dikarya</taxon>
        <taxon>Basidiomycota</taxon>
        <taxon>Agaricomycotina</taxon>
        <taxon>Agaricomycetes</taxon>
        <taxon>Cantharellales</taxon>
        <taxon>Ceratobasidiaceae</taxon>
        <taxon>Rhizoctonia</taxon>
        <taxon>Rhizoctonia solani AG-1</taxon>
    </lineage>
</organism>
<dbReference type="GO" id="GO:0003677">
    <property type="term" value="F:DNA binding"/>
    <property type="evidence" value="ECO:0007669"/>
    <property type="project" value="InterPro"/>
</dbReference>
<feature type="domain" description="Xylanolytic transcriptional activator regulatory" evidence="2">
    <location>
        <begin position="188"/>
        <end position="241"/>
    </location>
</feature>
<name>A0A0B7FH96_THACB</name>
<evidence type="ECO:0000313" key="4">
    <source>
        <dbReference type="Proteomes" id="UP000059188"/>
    </source>
</evidence>